<name>A0ABU5NDT5_9RICK</name>
<gene>
    <name evidence="2" type="ORF">Megvenef_01281</name>
</gene>
<sequence length="191" mass="20510">MKSKSLNKAGNFIMLSGKIDKDYTVPPGVKITFAEGSTFEGTILNGGITFRNTTNVVKKFVLNTTGQIQLDLVSTELVNEERPEKLSALKIPLYSQSSALGDDSASELGLPKEIFTCPRPLAPTVEKELWSSSPPDSPVSVTLTPPIPTFHGELSPENLLSSRPPSIHDESNEAILSGENAEAPSCCCHVL</sequence>
<feature type="compositionally biased region" description="Low complexity" evidence="1">
    <location>
        <begin position="131"/>
        <end position="144"/>
    </location>
</feature>
<dbReference type="Proteomes" id="UP001291687">
    <property type="component" value="Unassembled WGS sequence"/>
</dbReference>
<comment type="caution">
    <text evidence="2">The sequence shown here is derived from an EMBL/GenBank/DDBJ whole genome shotgun (WGS) entry which is preliminary data.</text>
</comment>
<evidence type="ECO:0000256" key="1">
    <source>
        <dbReference type="SAM" id="MobiDB-lite"/>
    </source>
</evidence>
<keyword evidence="3" id="KW-1185">Reference proteome</keyword>
<evidence type="ECO:0000313" key="2">
    <source>
        <dbReference type="EMBL" id="MEA0971306.1"/>
    </source>
</evidence>
<proteinExistence type="predicted"/>
<organism evidence="2 3">
    <name type="scientific">Candidatus Megaera venefica</name>
    <dbReference type="NCBI Taxonomy" id="2055910"/>
    <lineage>
        <taxon>Bacteria</taxon>
        <taxon>Pseudomonadati</taxon>
        <taxon>Pseudomonadota</taxon>
        <taxon>Alphaproteobacteria</taxon>
        <taxon>Rickettsiales</taxon>
        <taxon>Rickettsiaceae</taxon>
        <taxon>Candidatus Megaera</taxon>
    </lineage>
</organism>
<protein>
    <submittedName>
        <fullName evidence="2">Uncharacterized protein</fullName>
    </submittedName>
</protein>
<accession>A0ABU5NDT5</accession>
<dbReference type="RefSeq" id="WP_322777208.1">
    <property type="nucleotide sequence ID" value="NZ_JARJFB010000112.1"/>
</dbReference>
<reference evidence="2 3" key="1">
    <citation type="submission" date="2023-03" db="EMBL/GenBank/DDBJ databases">
        <title>Host association and intracellularity evolved multiple times independently in the Rickettsiales.</title>
        <authorList>
            <person name="Castelli M."/>
            <person name="Nardi T."/>
            <person name="Gammuto L."/>
            <person name="Bellinzona G."/>
            <person name="Sabaneyeva E."/>
            <person name="Potekhin A."/>
            <person name="Serra V."/>
            <person name="Petroni G."/>
            <person name="Sassera D."/>
        </authorList>
    </citation>
    <scope>NUCLEOTIDE SEQUENCE [LARGE SCALE GENOMIC DNA]</scope>
    <source>
        <strain evidence="2 3">Sr 2-6</strain>
    </source>
</reference>
<evidence type="ECO:0000313" key="3">
    <source>
        <dbReference type="Proteomes" id="UP001291687"/>
    </source>
</evidence>
<dbReference type="EMBL" id="JARJFB010000112">
    <property type="protein sequence ID" value="MEA0971306.1"/>
    <property type="molecule type" value="Genomic_DNA"/>
</dbReference>
<feature type="region of interest" description="Disordered" evidence="1">
    <location>
        <begin position="127"/>
        <end position="170"/>
    </location>
</feature>